<dbReference type="PANTHER" id="PTHR13504">
    <property type="entry name" value="FIDO DOMAIN-CONTAINING PROTEIN DDB_G0283145"/>
    <property type="match status" value="1"/>
</dbReference>
<organism evidence="2 3">
    <name type="scientific">Candidatus Cetobacterium colombiensis</name>
    <dbReference type="NCBI Taxonomy" id="3073100"/>
    <lineage>
        <taxon>Bacteria</taxon>
        <taxon>Fusobacteriati</taxon>
        <taxon>Fusobacteriota</taxon>
        <taxon>Fusobacteriia</taxon>
        <taxon>Fusobacteriales</taxon>
        <taxon>Fusobacteriaceae</taxon>
        <taxon>Cetobacterium</taxon>
    </lineage>
</organism>
<comment type="caution">
    <text evidence="2">The sequence shown here is derived from an EMBL/GenBank/DDBJ whole genome shotgun (WGS) entry which is preliminary data.</text>
</comment>
<dbReference type="PROSITE" id="PS51459">
    <property type="entry name" value="FIDO"/>
    <property type="match status" value="1"/>
</dbReference>
<dbReference type="RefSeq" id="WP_320313360.1">
    <property type="nucleotide sequence ID" value="NZ_JAVIKH010000005.1"/>
</dbReference>
<proteinExistence type="predicted"/>
<evidence type="ECO:0000259" key="1">
    <source>
        <dbReference type="PROSITE" id="PS51459"/>
    </source>
</evidence>
<keyword evidence="3" id="KW-1185">Reference proteome</keyword>
<dbReference type="InterPro" id="IPR036597">
    <property type="entry name" value="Fido-like_dom_sf"/>
</dbReference>
<dbReference type="InterPro" id="IPR003812">
    <property type="entry name" value="Fido"/>
</dbReference>
<dbReference type="Gene3D" id="1.10.3290.10">
    <property type="entry name" value="Fido-like domain"/>
    <property type="match status" value="1"/>
</dbReference>
<sequence>MLSEKKSKTLLDILKEQKTMKLKGNIYHYTQIKFAYNTNRIEGSKLSEDETRFIFETNTLISKNEIQNIDDIVETANHFYLFDVMLEKADILLNEELIKEYHKILKQGTEDSRKEWFNVGEYKSLANEVGGKETTKPKDVEKEIKKLLNWYNLLEVVTLKEIVEFHYRFEKIHPFQDGNGRVGRAIMFKECLKYNIVPFIIEDSFKAFYYRGLSNYEEEKGFLEETCLAMQDNYKEVIKKFLS</sequence>
<dbReference type="Proteomes" id="UP001279681">
    <property type="component" value="Unassembled WGS sequence"/>
</dbReference>
<dbReference type="EMBL" id="JAVIKH010000005">
    <property type="protein sequence ID" value="MDX8335901.1"/>
    <property type="molecule type" value="Genomic_DNA"/>
</dbReference>
<dbReference type="InterPro" id="IPR040198">
    <property type="entry name" value="Fido_containing"/>
</dbReference>
<dbReference type="SUPFAM" id="SSF140931">
    <property type="entry name" value="Fic-like"/>
    <property type="match status" value="1"/>
</dbReference>
<accession>A0ABU4WBG7</accession>
<protein>
    <submittedName>
        <fullName evidence="2">Fic family protein</fullName>
    </submittedName>
</protein>
<evidence type="ECO:0000313" key="3">
    <source>
        <dbReference type="Proteomes" id="UP001279681"/>
    </source>
</evidence>
<gene>
    <name evidence="2" type="ORF">RFV38_05230</name>
</gene>
<name>A0ABU4WBG7_9FUSO</name>
<evidence type="ECO:0000313" key="2">
    <source>
        <dbReference type="EMBL" id="MDX8335901.1"/>
    </source>
</evidence>
<feature type="domain" description="Fido" evidence="1">
    <location>
        <begin position="93"/>
        <end position="243"/>
    </location>
</feature>
<reference evidence="3" key="1">
    <citation type="submission" date="2023-07" db="EMBL/GenBank/DDBJ databases">
        <authorList>
            <person name="Colorado M.A."/>
            <person name="Villamil L.M."/>
            <person name="Melo J.F."/>
            <person name="Rodriguez J.A."/>
            <person name="Ruiz R.Y."/>
        </authorList>
    </citation>
    <scope>NUCLEOTIDE SEQUENCE [LARGE SCALE GENOMIC DNA]</scope>
    <source>
        <strain evidence="3">C33</strain>
    </source>
</reference>
<dbReference type="PANTHER" id="PTHR13504:SF38">
    <property type="entry name" value="FIDO DOMAIN-CONTAINING PROTEIN"/>
    <property type="match status" value="1"/>
</dbReference>
<dbReference type="Pfam" id="PF02661">
    <property type="entry name" value="Fic"/>
    <property type="match status" value="1"/>
</dbReference>